<sequence length="1013" mass="112488">MALRGLGLVHATGLSVQEDAAWAGKHIKHSSASQQGALWNFAPTAPQSAVGPPAPNIEALKRAVSHKSRVALREYKPGDMVYVFREGKGKSKRVASKWLGPCTVIGPEGQNYWVARGGRCLLAAGEHLRPAEHEEVSEALRIKAALLQLKECADADFEQEVDEEMPEQPQALGDIAMEAEDEKDMEVDGYGNPAPLVFDSFGHVPPEQVANARLREEAILRETRKRSSLDDVPVSIKTKAVKVQTSNEASAETQYLARQAKPGLTDKALEKEIPWNLIQPEEKELFKQAEDVQWEEHIKFGAVRPLSVEESRQVEERYGRERILTSRFLYRDKNLAKRRNDPGIPCKAKARLCVGGQRDPDLGVVEMSVDAPTSNRHSLLLGLVVALSRGWKISIGDIRAAFLNGVEAPRRLFFRQPVRGIRSLHPEQLIEILKGVFGLSTSPKLWWLKLSKDLLSIVVVIGEARFIVEQNEIDPCAFRLVEQASRRVAGMIFTHVDDLMVMAENDLLIAFQKAVAEKFPVDDWESDSFEYVGCEYHVTSECVEIKQANYVETRLNKISIPSNIKDEDEVGKDLVDQHRSVVGCLSWLAKQTRPDLQFMVAQAQRVQGRPSLADIKAVNRIVEQAKKFKDKGLKIVKIPEEHMTVLGYHDAAWANVQLDGRTAEDVERCLNNEAAPATLLDWRSHGSTRVCRSTFAGETMACGEALESGLYLRSLLLSFLKGGVVKEAEAGAAIGIHLLTDCKSLFDHLHREGVPRPPSERRLALDLASIRQTLMIEAHHEWKRMCGVGSITPEKPCKAPIHWVVLLGFGFVGWVFSLSPATDSEGRAKASSLAGLEDIDDKLEAMEKMTPEEADEYQMRRGGLKREKPEKQKEEFQFIAIPGADTLYTVLQEGTEGAATVQPGDEVTVHATGLVTQTKTKFWSTKDAGQQPFTYTCGGGVIKGWDMGARGMTKGEIRGLRIPASEGYGGRGFPSWGIPPNADLLFEIEVQVLAFTETGTSSRHFTEWYYIQS</sequence>
<dbReference type="EMBL" id="CAMXCT020002558">
    <property type="protein sequence ID" value="CAL1152310.1"/>
    <property type="molecule type" value="Genomic_DNA"/>
</dbReference>
<dbReference type="GO" id="GO:0005737">
    <property type="term" value="C:cytoplasm"/>
    <property type="evidence" value="ECO:0007669"/>
    <property type="project" value="TreeGrafter"/>
</dbReference>
<comment type="catalytic activity">
    <reaction evidence="1 5">
        <text>[protein]-peptidylproline (omega=180) = [protein]-peptidylproline (omega=0)</text>
        <dbReference type="Rhea" id="RHEA:16237"/>
        <dbReference type="Rhea" id="RHEA-COMP:10747"/>
        <dbReference type="Rhea" id="RHEA-COMP:10748"/>
        <dbReference type="ChEBI" id="CHEBI:83833"/>
        <dbReference type="ChEBI" id="CHEBI:83834"/>
        <dbReference type="EC" id="5.2.1.8"/>
    </reaction>
</comment>
<dbReference type="EC" id="5.2.1.8" evidence="2 5"/>
<evidence type="ECO:0000256" key="3">
    <source>
        <dbReference type="ARBA" id="ARBA00023110"/>
    </source>
</evidence>
<dbReference type="GO" id="GO:0003755">
    <property type="term" value="F:peptidyl-prolyl cis-trans isomerase activity"/>
    <property type="evidence" value="ECO:0007669"/>
    <property type="project" value="UniProtKB-KW"/>
</dbReference>
<dbReference type="PANTHER" id="PTHR10516:SF443">
    <property type="entry name" value="FK506-BINDING PROTEIN 59-RELATED"/>
    <property type="match status" value="1"/>
</dbReference>
<gene>
    <name evidence="7" type="ORF">C1SCF055_LOCUS25192</name>
</gene>
<dbReference type="PANTHER" id="PTHR10516">
    <property type="entry name" value="PEPTIDYL-PROLYL CIS-TRANS ISOMERASE"/>
    <property type="match status" value="1"/>
</dbReference>
<keyword evidence="3 5" id="KW-0697">Rotamase</keyword>
<dbReference type="Pfam" id="PF07727">
    <property type="entry name" value="RVT_2"/>
    <property type="match status" value="1"/>
</dbReference>
<comment type="caution">
    <text evidence="7">The sequence shown here is derived from an EMBL/GenBank/DDBJ whole genome shotgun (WGS) entry which is preliminary data.</text>
</comment>
<evidence type="ECO:0000313" key="7">
    <source>
        <dbReference type="EMBL" id="CAI3998935.1"/>
    </source>
</evidence>
<dbReference type="OrthoDB" id="1902587at2759"/>
<protein>
    <recommendedName>
        <fullName evidence="2 5">peptidylprolyl isomerase</fullName>
        <ecNumber evidence="2 5">5.2.1.8</ecNumber>
    </recommendedName>
</protein>
<evidence type="ECO:0000256" key="2">
    <source>
        <dbReference type="ARBA" id="ARBA00013194"/>
    </source>
</evidence>
<evidence type="ECO:0000256" key="5">
    <source>
        <dbReference type="PROSITE-ProRule" id="PRU00277"/>
    </source>
</evidence>
<dbReference type="Pfam" id="PF00254">
    <property type="entry name" value="FKBP_C"/>
    <property type="match status" value="1"/>
</dbReference>
<evidence type="ECO:0000256" key="4">
    <source>
        <dbReference type="ARBA" id="ARBA00023235"/>
    </source>
</evidence>
<dbReference type="SUPFAM" id="SSF54534">
    <property type="entry name" value="FKBP-like"/>
    <property type="match status" value="1"/>
</dbReference>
<evidence type="ECO:0000313" key="8">
    <source>
        <dbReference type="EMBL" id="CAL1152310.1"/>
    </source>
</evidence>
<keyword evidence="4 5" id="KW-0413">Isomerase</keyword>
<evidence type="ECO:0000313" key="9">
    <source>
        <dbReference type="Proteomes" id="UP001152797"/>
    </source>
</evidence>
<organism evidence="7">
    <name type="scientific">Cladocopium goreaui</name>
    <dbReference type="NCBI Taxonomy" id="2562237"/>
    <lineage>
        <taxon>Eukaryota</taxon>
        <taxon>Sar</taxon>
        <taxon>Alveolata</taxon>
        <taxon>Dinophyceae</taxon>
        <taxon>Suessiales</taxon>
        <taxon>Symbiodiniaceae</taxon>
        <taxon>Cladocopium</taxon>
    </lineage>
</organism>
<dbReference type="Proteomes" id="UP001152797">
    <property type="component" value="Unassembled WGS sequence"/>
</dbReference>
<proteinExistence type="predicted"/>
<accession>A0A9P1CWW4</accession>
<dbReference type="InterPro" id="IPR001179">
    <property type="entry name" value="PPIase_FKBP_dom"/>
</dbReference>
<reference evidence="7" key="1">
    <citation type="submission" date="2022-10" db="EMBL/GenBank/DDBJ databases">
        <authorList>
            <person name="Chen Y."/>
            <person name="Dougan E. K."/>
            <person name="Chan C."/>
            <person name="Rhodes N."/>
            <person name="Thang M."/>
        </authorList>
    </citation>
    <scope>NUCLEOTIDE SEQUENCE</scope>
</reference>
<dbReference type="InterPro" id="IPR046357">
    <property type="entry name" value="PPIase_dom_sf"/>
</dbReference>
<keyword evidence="9" id="KW-1185">Reference proteome</keyword>
<reference evidence="8" key="2">
    <citation type="submission" date="2024-04" db="EMBL/GenBank/DDBJ databases">
        <authorList>
            <person name="Chen Y."/>
            <person name="Shah S."/>
            <person name="Dougan E. K."/>
            <person name="Thang M."/>
            <person name="Chan C."/>
        </authorList>
    </citation>
    <scope>NUCLEOTIDE SEQUENCE [LARGE SCALE GENOMIC DNA]</scope>
</reference>
<name>A0A9P1CWW4_9DINO</name>
<dbReference type="InterPro" id="IPR013103">
    <property type="entry name" value="RVT_2"/>
</dbReference>
<evidence type="ECO:0000259" key="6">
    <source>
        <dbReference type="PROSITE" id="PS50059"/>
    </source>
</evidence>
<dbReference type="AlphaFoldDB" id="A0A9P1CWW4"/>
<evidence type="ECO:0000256" key="1">
    <source>
        <dbReference type="ARBA" id="ARBA00000971"/>
    </source>
</evidence>
<dbReference type="InterPro" id="IPR050689">
    <property type="entry name" value="FKBP-type_PPIase"/>
</dbReference>
<feature type="domain" description="PPIase FKBP-type" evidence="6">
    <location>
        <begin position="904"/>
        <end position="994"/>
    </location>
</feature>
<dbReference type="EMBL" id="CAMXCT030002558">
    <property type="protein sequence ID" value="CAL4786247.1"/>
    <property type="molecule type" value="Genomic_DNA"/>
</dbReference>
<dbReference type="EMBL" id="CAMXCT010002558">
    <property type="protein sequence ID" value="CAI3998935.1"/>
    <property type="molecule type" value="Genomic_DNA"/>
</dbReference>
<dbReference type="Gene3D" id="3.10.50.40">
    <property type="match status" value="1"/>
</dbReference>
<dbReference type="PROSITE" id="PS50059">
    <property type="entry name" value="FKBP_PPIASE"/>
    <property type="match status" value="1"/>
</dbReference>